<name>A0A1I7AQU7_9ENTR</name>
<evidence type="ECO:0000313" key="2">
    <source>
        <dbReference type="Proteomes" id="UP000199187"/>
    </source>
</evidence>
<gene>
    <name evidence="1" type="ORF">SAMN05192562_10213</name>
</gene>
<dbReference type="OrthoDB" id="6548619at2"/>
<keyword evidence="2" id="KW-1185">Reference proteome</keyword>
<reference evidence="2" key="1">
    <citation type="submission" date="2016-10" db="EMBL/GenBank/DDBJ databases">
        <authorList>
            <person name="Varghese N."/>
            <person name="Submissions S."/>
        </authorList>
    </citation>
    <scope>NUCLEOTIDE SEQUENCE [LARGE SCALE GENOMIC DNA]</scope>
    <source>
        <strain evidence="2">Ah-143</strain>
    </source>
</reference>
<proteinExistence type="predicted"/>
<dbReference type="EMBL" id="FPAU01000002">
    <property type="protein sequence ID" value="SFT77265.1"/>
    <property type="molecule type" value="Genomic_DNA"/>
</dbReference>
<protein>
    <submittedName>
        <fullName evidence="1">Uncharacterized protein</fullName>
    </submittedName>
</protein>
<sequence>MITQEKAIQIAKDYAEQNGRGWDERYHEASPMTLCGEPVWMISTSDNEYSEELPWMMEHMPNPSYYYISMVEAKCIAVGSRLNEFLRINKDH</sequence>
<dbReference type="Proteomes" id="UP000199187">
    <property type="component" value="Unassembled WGS sequence"/>
</dbReference>
<organism evidence="1 2">
    <name type="scientific">Kosakonia arachidis</name>
    <dbReference type="NCBI Taxonomy" id="551989"/>
    <lineage>
        <taxon>Bacteria</taxon>
        <taxon>Pseudomonadati</taxon>
        <taxon>Pseudomonadota</taxon>
        <taxon>Gammaproteobacteria</taxon>
        <taxon>Enterobacterales</taxon>
        <taxon>Enterobacteriaceae</taxon>
        <taxon>Kosakonia</taxon>
    </lineage>
</organism>
<dbReference type="RefSeq" id="WP_090120744.1">
    <property type="nucleotide sequence ID" value="NZ_CP045300.1"/>
</dbReference>
<accession>A0A1I7AQU7</accession>
<evidence type="ECO:0000313" key="1">
    <source>
        <dbReference type="EMBL" id="SFT77265.1"/>
    </source>
</evidence>
<dbReference type="AlphaFoldDB" id="A0A1I7AQU7"/>